<accession>A0A3L6S7S6</accession>
<organism evidence="2 3">
    <name type="scientific">Panicum miliaceum</name>
    <name type="common">Proso millet</name>
    <name type="synonym">Broomcorn millet</name>
    <dbReference type="NCBI Taxonomy" id="4540"/>
    <lineage>
        <taxon>Eukaryota</taxon>
        <taxon>Viridiplantae</taxon>
        <taxon>Streptophyta</taxon>
        <taxon>Embryophyta</taxon>
        <taxon>Tracheophyta</taxon>
        <taxon>Spermatophyta</taxon>
        <taxon>Magnoliopsida</taxon>
        <taxon>Liliopsida</taxon>
        <taxon>Poales</taxon>
        <taxon>Poaceae</taxon>
        <taxon>PACMAD clade</taxon>
        <taxon>Panicoideae</taxon>
        <taxon>Panicodae</taxon>
        <taxon>Paniceae</taxon>
        <taxon>Panicinae</taxon>
        <taxon>Panicum</taxon>
        <taxon>Panicum sect. Panicum</taxon>
    </lineage>
</organism>
<dbReference type="PANTHER" id="PTHR34574:SF2">
    <property type="entry name" value="CALCIUM-BINDING EF-HAND FAMILY PROTEIN"/>
    <property type="match status" value="1"/>
</dbReference>
<dbReference type="PROSITE" id="PS50222">
    <property type="entry name" value="EF_HAND_2"/>
    <property type="match status" value="1"/>
</dbReference>
<dbReference type="STRING" id="4540.A0A3L6S7S6"/>
<dbReference type="PANTHER" id="PTHR34574">
    <property type="entry name" value="CALCIUM-BINDING EF-HAND FAMILY PROTEIN-RELATED"/>
    <property type="match status" value="1"/>
</dbReference>
<keyword evidence="3" id="KW-1185">Reference proteome</keyword>
<evidence type="ECO:0000313" key="2">
    <source>
        <dbReference type="EMBL" id="RLN16664.1"/>
    </source>
</evidence>
<name>A0A3L6S7S6_PANMI</name>
<gene>
    <name evidence="2" type="ORF">C2845_PM02G15780</name>
</gene>
<sequence length="374" mass="41270">MEQQQQFRRKRDGVVQVLDGSEIRALVENRDAFARFVDDRFRKLEGDGDGRLSVKELQPAVADIGGAIGLPARGSSRQADHIYAEVLNEFTHGKQDSVSKSEFQRVLSDILLGMAAGLKRDPIVILRINGEDLNEFVDSSRYEPEPAAIFSQVNSGGNASLRQCLLAALRKLTVDHGMPPASEKPAMQQLGTDQLDQPVSQEAFFHDFKKLLSIITRRLQQHPVIVAHTEKTFEGSGIKRLLSNKFEFDKLLDSVCRGVPKEHKDKTSKGYLRVALDRIADSASLPPYGAVDQVDAVVNEAFKMAKADDGKPVDEAEFKKLLSEILGAIMLQLDGNPIAVSTNTVVHEPMSAPSSLLSPTPLLQWCPRPVNREP</sequence>
<comment type="caution">
    <text evidence="2">The sequence shown here is derived from an EMBL/GenBank/DDBJ whole genome shotgun (WGS) entry which is preliminary data.</text>
</comment>
<dbReference type="OrthoDB" id="1881481at2759"/>
<dbReference type="InterPro" id="IPR002048">
    <property type="entry name" value="EF_hand_dom"/>
</dbReference>
<reference evidence="3" key="1">
    <citation type="journal article" date="2019" name="Nat. Commun.">
        <title>The genome of broomcorn millet.</title>
        <authorList>
            <person name="Zou C."/>
            <person name="Miki D."/>
            <person name="Li D."/>
            <person name="Tang Q."/>
            <person name="Xiao L."/>
            <person name="Rajput S."/>
            <person name="Deng P."/>
            <person name="Jia W."/>
            <person name="Huang R."/>
            <person name="Zhang M."/>
            <person name="Sun Y."/>
            <person name="Hu J."/>
            <person name="Fu X."/>
            <person name="Schnable P.S."/>
            <person name="Li F."/>
            <person name="Zhang H."/>
            <person name="Feng B."/>
            <person name="Zhu X."/>
            <person name="Liu R."/>
            <person name="Schnable J.C."/>
            <person name="Zhu J.-K."/>
            <person name="Zhang H."/>
        </authorList>
    </citation>
    <scope>NUCLEOTIDE SEQUENCE [LARGE SCALE GENOMIC DNA]</scope>
</reference>
<dbReference type="GO" id="GO:0005509">
    <property type="term" value="F:calcium ion binding"/>
    <property type="evidence" value="ECO:0007669"/>
    <property type="project" value="InterPro"/>
</dbReference>
<feature type="domain" description="EF-hand" evidence="1">
    <location>
        <begin position="32"/>
        <end position="67"/>
    </location>
</feature>
<evidence type="ECO:0000259" key="1">
    <source>
        <dbReference type="PROSITE" id="PS50222"/>
    </source>
</evidence>
<dbReference type="AlphaFoldDB" id="A0A3L6S7S6"/>
<protein>
    <recommendedName>
        <fullName evidence="1">EF-hand domain-containing protein</fullName>
    </recommendedName>
</protein>
<dbReference type="Proteomes" id="UP000275267">
    <property type="component" value="Unassembled WGS sequence"/>
</dbReference>
<proteinExistence type="predicted"/>
<evidence type="ECO:0000313" key="3">
    <source>
        <dbReference type="Proteomes" id="UP000275267"/>
    </source>
</evidence>
<dbReference type="InterPro" id="IPR011992">
    <property type="entry name" value="EF-hand-dom_pair"/>
</dbReference>
<dbReference type="EMBL" id="PQIB02000005">
    <property type="protein sequence ID" value="RLN16664.1"/>
    <property type="molecule type" value="Genomic_DNA"/>
</dbReference>
<dbReference type="SUPFAM" id="SSF47473">
    <property type="entry name" value="EF-hand"/>
    <property type="match status" value="1"/>
</dbReference>
<dbReference type="Gene3D" id="1.10.238.10">
    <property type="entry name" value="EF-hand"/>
    <property type="match status" value="1"/>
</dbReference>